<dbReference type="Proteomes" id="UP000298327">
    <property type="component" value="Unassembled WGS sequence"/>
</dbReference>
<accession>A0A4Y9ZAA6</accession>
<dbReference type="AlphaFoldDB" id="A0A4Y9ZAA6"/>
<protein>
    <recommendedName>
        <fullName evidence="1">Protein kinase domain-containing protein</fullName>
    </recommendedName>
</protein>
<sequence length="391" mass="46047">MASNAQTESLDARRDRIFGPRTEEHRRFAEDPGIVAYGETWWRDHYDSLSQLGYTLRPRYNPKWTPPWRGTKRSYKDYEEGQSPVRTVIMDAIRTTDGSYVTLKKLDMTQSRSDMAEIELNKYLSSKKLTADPRNHCVKVFEIFQLPDEQHVYIMAMQSLRPFDDPLFTTIGEAIAFFTQIFEGLQFLHEHKIAHRDCCSANVMMDAAPIYPEPWHPVKLNMRRDWKGKARHYTRTERPLKYYYIDFGLSQLYTPENTETWPPLALPVHGGDKTAPENQDEKHNTRCNPFATDIYYLGNLIRNSFMQKYYGFGFMEKLVADMVQDDPSKRPDINEVVSRFAKMRTSLYCWKLRSRAIPRKEWKILTLWRYPPHILRTIQFTLSHKPAIPGP</sequence>
<evidence type="ECO:0000259" key="1">
    <source>
        <dbReference type="PROSITE" id="PS50011"/>
    </source>
</evidence>
<dbReference type="SMART" id="SM00220">
    <property type="entry name" value="S_TKc"/>
    <property type="match status" value="1"/>
</dbReference>
<dbReference type="STRING" id="205917.A0A4Y9ZAA6"/>
<name>A0A4Y9ZAA6_9AGAM</name>
<dbReference type="PROSITE" id="PS50011">
    <property type="entry name" value="PROTEIN_KINASE_DOM"/>
    <property type="match status" value="1"/>
</dbReference>
<proteinExistence type="predicted"/>
<dbReference type="InterPro" id="IPR011009">
    <property type="entry name" value="Kinase-like_dom_sf"/>
</dbReference>
<dbReference type="OrthoDB" id="5987198at2759"/>
<reference evidence="2 3" key="1">
    <citation type="submission" date="2019-02" db="EMBL/GenBank/DDBJ databases">
        <title>Genome sequencing of the rare red list fungi Dentipellis fragilis.</title>
        <authorList>
            <person name="Buettner E."/>
            <person name="Kellner H."/>
        </authorList>
    </citation>
    <scope>NUCLEOTIDE SEQUENCE [LARGE SCALE GENOMIC DNA]</scope>
    <source>
        <strain evidence="2 3">DSM 105465</strain>
    </source>
</reference>
<evidence type="ECO:0000313" key="3">
    <source>
        <dbReference type="Proteomes" id="UP000298327"/>
    </source>
</evidence>
<dbReference type="GO" id="GO:0005524">
    <property type="term" value="F:ATP binding"/>
    <property type="evidence" value="ECO:0007669"/>
    <property type="project" value="InterPro"/>
</dbReference>
<dbReference type="Pfam" id="PF00069">
    <property type="entry name" value="Pkinase"/>
    <property type="match status" value="1"/>
</dbReference>
<dbReference type="Gene3D" id="1.10.510.10">
    <property type="entry name" value="Transferase(Phosphotransferase) domain 1"/>
    <property type="match status" value="1"/>
</dbReference>
<dbReference type="PANTHER" id="PTHR44167:SF24">
    <property type="entry name" value="SERINE_THREONINE-PROTEIN KINASE CHK2"/>
    <property type="match status" value="1"/>
</dbReference>
<feature type="domain" description="Protein kinase" evidence="1">
    <location>
        <begin position="75"/>
        <end position="391"/>
    </location>
</feature>
<dbReference type="SUPFAM" id="SSF56112">
    <property type="entry name" value="Protein kinase-like (PK-like)"/>
    <property type="match status" value="1"/>
</dbReference>
<dbReference type="GO" id="GO:0004672">
    <property type="term" value="F:protein kinase activity"/>
    <property type="evidence" value="ECO:0007669"/>
    <property type="project" value="InterPro"/>
</dbReference>
<dbReference type="InterPro" id="IPR000719">
    <property type="entry name" value="Prot_kinase_dom"/>
</dbReference>
<organism evidence="2 3">
    <name type="scientific">Dentipellis fragilis</name>
    <dbReference type="NCBI Taxonomy" id="205917"/>
    <lineage>
        <taxon>Eukaryota</taxon>
        <taxon>Fungi</taxon>
        <taxon>Dikarya</taxon>
        <taxon>Basidiomycota</taxon>
        <taxon>Agaricomycotina</taxon>
        <taxon>Agaricomycetes</taxon>
        <taxon>Russulales</taxon>
        <taxon>Hericiaceae</taxon>
        <taxon>Dentipellis</taxon>
    </lineage>
</organism>
<comment type="caution">
    <text evidence="2">The sequence shown here is derived from an EMBL/GenBank/DDBJ whole genome shotgun (WGS) entry which is preliminary data.</text>
</comment>
<dbReference type="EMBL" id="SEOQ01000050">
    <property type="protein sequence ID" value="TFY71472.1"/>
    <property type="molecule type" value="Genomic_DNA"/>
</dbReference>
<keyword evidence="3" id="KW-1185">Reference proteome</keyword>
<evidence type="ECO:0000313" key="2">
    <source>
        <dbReference type="EMBL" id="TFY71472.1"/>
    </source>
</evidence>
<gene>
    <name evidence="2" type="ORF">EVG20_g1547</name>
</gene>
<dbReference type="PANTHER" id="PTHR44167">
    <property type="entry name" value="OVARIAN-SPECIFIC SERINE/THREONINE-PROTEIN KINASE LOK-RELATED"/>
    <property type="match status" value="1"/>
</dbReference>